<keyword evidence="3" id="KW-1185">Reference proteome</keyword>
<dbReference type="EMBL" id="JAOYFB010000039">
    <property type="protein sequence ID" value="KAK4028638.1"/>
    <property type="molecule type" value="Genomic_DNA"/>
</dbReference>
<sequence>MKGLVNKNPVEESETDLLPHNGNELEQHSSTSAYDTISTADSCASTSQPELEPQSEIDHHLSTSFNYTMYYQNSCTNTLLSSGLEQMEIAASIHIAALQGESVTEQQPC</sequence>
<name>A0ABR0AU46_9CRUS</name>
<proteinExistence type="predicted"/>
<feature type="region of interest" description="Disordered" evidence="1">
    <location>
        <begin position="1"/>
        <end position="56"/>
    </location>
</feature>
<evidence type="ECO:0000313" key="3">
    <source>
        <dbReference type="Proteomes" id="UP001234178"/>
    </source>
</evidence>
<reference evidence="2 3" key="1">
    <citation type="journal article" date="2023" name="Nucleic Acids Res.">
        <title>The hologenome of Daphnia magna reveals possible DNA methylation and microbiome-mediated evolution of the host genome.</title>
        <authorList>
            <person name="Chaturvedi A."/>
            <person name="Li X."/>
            <person name="Dhandapani V."/>
            <person name="Marshall H."/>
            <person name="Kissane S."/>
            <person name="Cuenca-Cambronero M."/>
            <person name="Asole G."/>
            <person name="Calvet F."/>
            <person name="Ruiz-Romero M."/>
            <person name="Marangio P."/>
            <person name="Guigo R."/>
            <person name="Rago D."/>
            <person name="Mirbahai L."/>
            <person name="Eastwood N."/>
            <person name="Colbourne J.K."/>
            <person name="Zhou J."/>
            <person name="Mallon E."/>
            <person name="Orsini L."/>
        </authorList>
    </citation>
    <scope>NUCLEOTIDE SEQUENCE [LARGE SCALE GENOMIC DNA]</scope>
    <source>
        <strain evidence="2">LRV0_1</strain>
    </source>
</reference>
<gene>
    <name evidence="2" type="ORF">OUZ56_021642</name>
</gene>
<dbReference type="Proteomes" id="UP001234178">
    <property type="component" value="Unassembled WGS sequence"/>
</dbReference>
<evidence type="ECO:0000256" key="1">
    <source>
        <dbReference type="SAM" id="MobiDB-lite"/>
    </source>
</evidence>
<feature type="compositionally biased region" description="Polar residues" evidence="1">
    <location>
        <begin position="28"/>
        <end position="49"/>
    </location>
</feature>
<comment type="caution">
    <text evidence="2">The sequence shown here is derived from an EMBL/GenBank/DDBJ whole genome shotgun (WGS) entry which is preliminary data.</text>
</comment>
<organism evidence="2 3">
    <name type="scientific">Daphnia magna</name>
    <dbReference type="NCBI Taxonomy" id="35525"/>
    <lineage>
        <taxon>Eukaryota</taxon>
        <taxon>Metazoa</taxon>
        <taxon>Ecdysozoa</taxon>
        <taxon>Arthropoda</taxon>
        <taxon>Crustacea</taxon>
        <taxon>Branchiopoda</taxon>
        <taxon>Diplostraca</taxon>
        <taxon>Cladocera</taxon>
        <taxon>Anomopoda</taxon>
        <taxon>Daphniidae</taxon>
        <taxon>Daphnia</taxon>
    </lineage>
</organism>
<protein>
    <submittedName>
        <fullName evidence="2">Uncharacterized protein</fullName>
    </submittedName>
</protein>
<evidence type="ECO:0000313" key="2">
    <source>
        <dbReference type="EMBL" id="KAK4028638.1"/>
    </source>
</evidence>
<accession>A0ABR0AU46</accession>